<dbReference type="Gene3D" id="2.60.40.150">
    <property type="entry name" value="C2 domain"/>
    <property type="match status" value="1"/>
</dbReference>
<dbReference type="OrthoDB" id="332250at2759"/>
<protein>
    <recommendedName>
        <fullName evidence="3">DUF3668 domain-containing protein</fullName>
    </recommendedName>
</protein>
<evidence type="ECO:0000313" key="4">
    <source>
        <dbReference type="EMBL" id="PNF32418.1"/>
    </source>
</evidence>
<reference evidence="4 5" key="1">
    <citation type="submission" date="2017-12" db="EMBL/GenBank/DDBJ databases">
        <title>Hemimetabolous genomes reveal molecular basis of termite eusociality.</title>
        <authorList>
            <person name="Harrison M.C."/>
            <person name="Jongepier E."/>
            <person name="Robertson H.M."/>
            <person name="Arning N."/>
            <person name="Bitard-Feildel T."/>
            <person name="Chao H."/>
            <person name="Childers C.P."/>
            <person name="Dinh H."/>
            <person name="Doddapaneni H."/>
            <person name="Dugan S."/>
            <person name="Gowin J."/>
            <person name="Greiner C."/>
            <person name="Han Y."/>
            <person name="Hu H."/>
            <person name="Hughes D.S.T."/>
            <person name="Huylmans A.-K."/>
            <person name="Kemena C."/>
            <person name="Kremer L.P.M."/>
            <person name="Lee S.L."/>
            <person name="Lopez-Ezquerra A."/>
            <person name="Mallet L."/>
            <person name="Monroy-Kuhn J.M."/>
            <person name="Moser A."/>
            <person name="Murali S.C."/>
            <person name="Muzny D.M."/>
            <person name="Otani S."/>
            <person name="Piulachs M.-D."/>
            <person name="Poelchau M."/>
            <person name="Qu J."/>
            <person name="Schaub F."/>
            <person name="Wada-Katsumata A."/>
            <person name="Worley K.C."/>
            <person name="Xie Q."/>
            <person name="Ylla G."/>
            <person name="Poulsen M."/>
            <person name="Gibbs R.A."/>
            <person name="Schal C."/>
            <person name="Richards S."/>
            <person name="Belles X."/>
            <person name="Korb J."/>
            <person name="Bornberg-Bauer E."/>
        </authorList>
    </citation>
    <scope>NUCLEOTIDE SEQUENCE [LARGE SCALE GENOMIC DNA]</scope>
    <source>
        <tissue evidence="4">Whole body</tissue>
    </source>
</reference>
<dbReference type="STRING" id="105785.A0A2J7QV13"/>
<keyword evidence="1" id="KW-0175">Coiled coil</keyword>
<name>A0A2J7QV13_9NEOP</name>
<dbReference type="InParanoid" id="A0A2J7QV13"/>
<evidence type="ECO:0000313" key="5">
    <source>
        <dbReference type="Proteomes" id="UP000235965"/>
    </source>
</evidence>
<feature type="region of interest" description="Disordered" evidence="2">
    <location>
        <begin position="154"/>
        <end position="178"/>
    </location>
</feature>
<evidence type="ECO:0000259" key="3">
    <source>
        <dbReference type="Pfam" id="PF12416"/>
    </source>
</evidence>
<keyword evidence="5" id="KW-1185">Reference proteome</keyword>
<proteinExistence type="predicted"/>
<dbReference type="GO" id="GO:0005813">
    <property type="term" value="C:centrosome"/>
    <property type="evidence" value="ECO:0007669"/>
    <property type="project" value="TreeGrafter"/>
</dbReference>
<feature type="coiled-coil region" evidence="1">
    <location>
        <begin position="786"/>
        <end position="820"/>
    </location>
</feature>
<dbReference type="AlphaFoldDB" id="A0A2J7QV13"/>
<comment type="caution">
    <text evidence="4">The sequence shown here is derived from an EMBL/GenBank/DDBJ whole genome shotgun (WGS) entry which is preliminary data.</text>
</comment>
<dbReference type="EMBL" id="NEVH01010479">
    <property type="protein sequence ID" value="PNF32418.1"/>
    <property type="molecule type" value="Genomic_DNA"/>
</dbReference>
<feature type="region of interest" description="Disordered" evidence="2">
    <location>
        <begin position="956"/>
        <end position="984"/>
    </location>
</feature>
<dbReference type="InterPro" id="IPR035892">
    <property type="entry name" value="C2_domain_sf"/>
</dbReference>
<dbReference type="GO" id="GO:1903724">
    <property type="term" value="P:positive regulation of centriole elongation"/>
    <property type="evidence" value="ECO:0007669"/>
    <property type="project" value="TreeGrafter"/>
</dbReference>
<dbReference type="PANTHER" id="PTHR21574">
    <property type="entry name" value="CENTROSOMAL PROTEIN OF 120 KDA"/>
    <property type="match status" value="1"/>
</dbReference>
<accession>A0A2J7QV13</accession>
<dbReference type="Pfam" id="PF12416">
    <property type="entry name" value="DUF3668"/>
    <property type="match status" value="1"/>
</dbReference>
<evidence type="ECO:0000256" key="1">
    <source>
        <dbReference type="SAM" id="Coils"/>
    </source>
</evidence>
<feature type="domain" description="DUF3668" evidence="3">
    <location>
        <begin position="179"/>
        <end position="353"/>
    </location>
</feature>
<gene>
    <name evidence="4" type="ORF">B7P43_G04890</name>
</gene>
<dbReference type="InterPro" id="IPR039893">
    <property type="entry name" value="CEP120-like"/>
</dbReference>
<evidence type="ECO:0000256" key="2">
    <source>
        <dbReference type="SAM" id="MobiDB-lite"/>
    </source>
</evidence>
<dbReference type="InterPro" id="IPR022136">
    <property type="entry name" value="DUF3668"/>
</dbReference>
<sequence length="1029" mass="117038">MEEINGQDICVILSLKQGRNFGHLNVTPSEGIFIEATLNGAILDTDVVQITEKPIFDSELMWELDKKMLKRLRSGRAAIKVQCFAVNHIHRGRNHIGNFVMSLRQAHFVPSGKSYADVGESWSEWHKLHGAKPPCPELLCSLRVEGTPKMLEEDIRTKSSRQKQPKTQPSYQNPSTQWHSDKGIIQIGSDETATDNFLLIVYVGQAVNLDLLLPENYNVETATENEQLYFHYSIMEYSINTAKIPMSDMYKPVPLNEKMVVSLCSSMENLQKCFSTSSKLIIKLMIGQDDIGFTEMSMQGLVPKTNTTVFCSLDKDNSLMIESPCFLKGSKTGEVPTSPSGMQPCINIRIMLRYQGKEQKDIGQGEGQFEDLQNEPARLIRSSSYTVLDTPTERIYSVPSVDMEDSGGNNTELTVDTETQHGANVEVCDIVKQGTNKNIDHKLASGDVSEVGNMSQSLNESKQTSAQNKISASASQFILPCSWTISKNYNSEYILHDSRTKEPEGIYDPYHIFNLEITVQSVAFQRLITQKRCYFRFHHPKAEKISNPHPEIAIKEPHKGIQLQDIKCKLTFVSNPKEIKNLLLVCPPMISMCNTVEGQSKQLAVATINIDPLLEKEMKQCHYNTPLIDLKTVEQVGILGIRLSLDDLGPRQSEDKALLSANAEQKFGSAAFDDHIAFKIAEELEDWKERQQELFKAKLKKKEQAHLSALTEEWKKKCVEMETKLNHSVEECHRLAQSLSDTTDELRLKICKNVEREQELSRYKEITEQEYKLKVLEMKKSFRRTEDDLSLKIIKLEREKEGLEEKIFKMEKENALLRETVTAQECDLEKIKYTCLTKDQTLSLLQELKSSEEKLESALKSKSFFKEQWANAVREINHIKNEHQQHVQIQIKHNKEELKDISLQNLLGESEKEMKEDQSVIQQLRTEMNTIKSHGGLGDACQQYSEFLNPHVPPQHCPSNTISMHSKKPSSNTNLNRPSSLQQEGHELQLKALIEERDVLLNTGTYSLEDPVIAKLNHEIRTLLSNGIT</sequence>
<organism evidence="4 5">
    <name type="scientific">Cryptotermes secundus</name>
    <dbReference type="NCBI Taxonomy" id="105785"/>
    <lineage>
        <taxon>Eukaryota</taxon>
        <taxon>Metazoa</taxon>
        <taxon>Ecdysozoa</taxon>
        <taxon>Arthropoda</taxon>
        <taxon>Hexapoda</taxon>
        <taxon>Insecta</taxon>
        <taxon>Pterygota</taxon>
        <taxon>Neoptera</taxon>
        <taxon>Polyneoptera</taxon>
        <taxon>Dictyoptera</taxon>
        <taxon>Blattodea</taxon>
        <taxon>Blattoidea</taxon>
        <taxon>Termitoidae</taxon>
        <taxon>Kalotermitidae</taxon>
        <taxon>Cryptotermitinae</taxon>
        <taxon>Cryptotermes</taxon>
    </lineage>
</organism>
<dbReference type="PANTHER" id="PTHR21574:SF0">
    <property type="entry name" value="CENTROSOMAL PROTEIN OF 120 KDA"/>
    <property type="match status" value="1"/>
</dbReference>
<feature type="compositionally biased region" description="Polar residues" evidence="2">
    <location>
        <begin position="957"/>
        <end position="983"/>
    </location>
</feature>
<feature type="compositionally biased region" description="Polar residues" evidence="2">
    <location>
        <begin position="165"/>
        <end position="178"/>
    </location>
</feature>
<dbReference type="Proteomes" id="UP000235965">
    <property type="component" value="Unassembled WGS sequence"/>
</dbReference>